<keyword evidence="6 7" id="KW-0998">Cell outer membrane</keyword>
<dbReference type="Gene3D" id="2.40.170.20">
    <property type="entry name" value="TonB-dependent receptor, beta-barrel domain"/>
    <property type="match status" value="1"/>
</dbReference>
<protein>
    <submittedName>
        <fullName evidence="8">Pesticin/yersiniabactin TonB-dependent receptor</fullName>
    </submittedName>
</protein>
<evidence type="ECO:0000256" key="3">
    <source>
        <dbReference type="ARBA" id="ARBA00022452"/>
    </source>
</evidence>
<evidence type="ECO:0000256" key="1">
    <source>
        <dbReference type="ARBA" id="ARBA00004571"/>
    </source>
</evidence>
<dbReference type="SUPFAM" id="SSF56935">
    <property type="entry name" value="Porins"/>
    <property type="match status" value="1"/>
</dbReference>
<comment type="subcellular location">
    <subcellularLocation>
        <location evidence="1 7">Cell outer membrane</location>
        <topology evidence="1 7">Multi-pass membrane protein</topology>
    </subcellularLocation>
</comment>
<dbReference type="Proteomes" id="UP000277930">
    <property type="component" value="Chromosome 1"/>
</dbReference>
<evidence type="ECO:0000256" key="7">
    <source>
        <dbReference type="PROSITE-ProRule" id="PRU01360"/>
    </source>
</evidence>
<dbReference type="PROSITE" id="PS52016">
    <property type="entry name" value="TONB_DEPENDENT_REC_3"/>
    <property type="match status" value="1"/>
</dbReference>
<proteinExistence type="inferred from homology"/>
<evidence type="ECO:0000313" key="9">
    <source>
        <dbReference type="Proteomes" id="UP000277930"/>
    </source>
</evidence>
<comment type="similarity">
    <text evidence="7">Belongs to the TonB-dependent receptor family.</text>
</comment>
<gene>
    <name evidence="8" type="primary">fyuA_1</name>
    <name evidence="8" type="ORF">NCTC9702_02252</name>
</gene>
<evidence type="ECO:0000256" key="4">
    <source>
        <dbReference type="ARBA" id="ARBA00022692"/>
    </source>
</evidence>
<keyword evidence="4 7" id="KW-0812">Transmembrane</keyword>
<sequence>MNISVYVDNLFDRRYRTYGYMNGSSAVAQVNMGRTVGINTRIDFF</sequence>
<organism evidence="8 9">
    <name type="scientific">Escherichia coli</name>
    <dbReference type="NCBI Taxonomy" id="562"/>
    <lineage>
        <taxon>Bacteria</taxon>
        <taxon>Pseudomonadati</taxon>
        <taxon>Pseudomonadota</taxon>
        <taxon>Gammaproteobacteria</taxon>
        <taxon>Enterobacterales</taxon>
        <taxon>Enterobacteriaceae</taxon>
        <taxon>Escherichia</taxon>
    </lineage>
</organism>
<evidence type="ECO:0000256" key="2">
    <source>
        <dbReference type="ARBA" id="ARBA00022448"/>
    </source>
</evidence>
<dbReference type="InterPro" id="IPR036942">
    <property type="entry name" value="Beta-barrel_TonB_sf"/>
</dbReference>
<dbReference type="GO" id="GO:0009279">
    <property type="term" value="C:cell outer membrane"/>
    <property type="evidence" value="ECO:0007669"/>
    <property type="project" value="UniProtKB-SubCell"/>
</dbReference>
<keyword evidence="2 7" id="KW-0813">Transport</keyword>
<keyword evidence="5 7" id="KW-0472">Membrane</keyword>
<keyword evidence="8" id="KW-0675">Receptor</keyword>
<evidence type="ECO:0000313" key="8">
    <source>
        <dbReference type="EMBL" id="VED35040.1"/>
    </source>
</evidence>
<name>A0A447XVF8_ECOLX</name>
<dbReference type="InterPro" id="IPR039426">
    <property type="entry name" value="TonB-dep_rcpt-like"/>
</dbReference>
<evidence type="ECO:0000256" key="6">
    <source>
        <dbReference type="ARBA" id="ARBA00023237"/>
    </source>
</evidence>
<dbReference type="EMBL" id="LR134246">
    <property type="protein sequence ID" value="VED35040.1"/>
    <property type="molecule type" value="Genomic_DNA"/>
</dbReference>
<reference evidence="8 9" key="1">
    <citation type="submission" date="2018-12" db="EMBL/GenBank/DDBJ databases">
        <authorList>
            <consortium name="Pathogen Informatics"/>
        </authorList>
    </citation>
    <scope>NUCLEOTIDE SEQUENCE [LARGE SCALE GENOMIC DNA]</scope>
    <source>
        <strain evidence="8 9">NCTC9702</strain>
    </source>
</reference>
<evidence type="ECO:0000256" key="5">
    <source>
        <dbReference type="ARBA" id="ARBA00023136"/>
    </source>
</evidence>
<dbReference type="AlphaFoldDB" id="A0A447XVF8"/>
<keyword evidence="3 7" id="KW-1134">Transmembrane beta strand</keyword>
<accession>A0A447XVF8</accession>